<dbReference type="SUPFAM" id="SSF109854">
    <property type="entry name" value="DinB/YfiT-like putative metalloenzymes"/>
    <property type="match status" value="1"/>
</dbReference>
<dbReference type="AlphaFoldDB" id="A0A852WL72"/>
<dbReference type="RefSeq" id="WP_179422744.1">
    <property type="nucleotide sequence ID" value="NZ_JACCAB010000001.1"/>
</dbReference>
<sequence length="259" mass="27676">MTEDAGKAGAGSGGAPRPRPGLDADLRAVARHTELLVDHATHLTDVRAPSLCEGWSRAHVLSHVARNADAIRRLAEWALDGQPREMYPGGTAARDAEIEEGALRAGPASAGDHRPAGVFADDLRSTAAALAPPLAALGGPLAVDEVEMRGGMKISPRALPFMRLREVVYHHVDLDDGFSFTDVEPEVLHRFIDDAVSRLRTGSHPPDLDLRTQEGDRWVVGEPTTEVRGSRAGVLLWLARRIDTGVSATGDLPQLPRGA</sequence>
<dbReference type="GO" id="GO:0050077">
    <property type="term" value="F:maleylpyruvate isomerase activity"/>
    <property type="evidence" value="ECO:0007669"/>
    <property type="project" value="UniProtKB-EC"/>
</dbReference>
<proteinExistence type="predicted"/>
<evidence type="ECO:0000256" key="1">
    <source>
        <dbReference type="SAM" id="MobiDB-lite"/>
    </source>
</evidence>
<dbReference type="InterPro" id="IPR024344">
    <property type="entry name" value="MDMPI_metal-binding"/>
</dbReference>
<keyword evidence="4" id="KW-1185">Reference proteome</keyword>
<dbReference type="GO" id="GO:0046872">
    <property type="term" value="F:metal ion binding"/>
    <property type="evidence" value="ECO:0007669"/>
    <property type="project" value="InterPro"/>
</dbReference>
<protein>
    <submittedName>
        <fullName evidence="3">Maleylpyruvate isomerase</fullName>
        <ecNumber evidence="3">5.2.1.4</ecNumber>
    </submittedName>
</protein>
<reference evidence="3 4" key="1">
    <citation type="submission" date="2020-07" db="EMBL/GenBank/DDBJ databases">
        <title>Sequencing the genomes of 1000 actinobacteria strains.</title>
        <authorList>
            <person name="Klenk H.-P."/>
        </authorList>
    </citation>
    <scope>NUCLEOTIDE SEQUENCE [LARGE SCALE GENOMIC DNA]</scope>
    <source>
        <strain evidence="3 4">DSM 23987</strain>
    </source>
</reference>
<dbReference type="Pfam" id="PF11716">
    <property type="entry name" value="MDMPI_N"/>
    <property type="match status" value="1"/>
</dbReference>
<feature type="domain" description="Mycothiol-dependent maleylpyruvate isomerase metal-binding" evidence="2">
    <location>
        <begin position="30"/>
        <end position="174"/>
    </location>
</feature>
<dbReference type="EMBL" id="JACCAB010000001">
    <property type="protein sequence ID" value="NYG08371.1"/>
    <property type="molecule type" value="Genomic_DNA"/>
</dbReference>
<dbReference type="Proteomes" id="UP000573599">
    <property type="component" value="Unassembled WGS sequence"/>
</dbReference>
<feature type="region of interest" description="Disordered" evidence="1">
    <location>
        <begin position="1"/>
        <end position="22"/>
    </location>
</feature>
<name>A0A852WL72_9MICO</name>
<dbReference type="EC" id="5.2.1.4" evidence="3"/>
<accession>A0A852WL72</accession>
<evidence type="ECO:0000259" key="2">
    <source>
        <dbReference type="Pfam" id="PF11716"/>
    </source>
</evidence>
<dbReference type="InterPro" id="IPR034660">
    <property type="entry name" value="DinB/YfiT-like"/>
</dbReference>
<dbReference type="NCBIfam" id="TIGR03083">
    <property type="entry name" value="maleylpyruvate isomerase family mycothiol-dependent enzyme"/>
    <property type="match status" value="1"/>
</dbReference>
<gene>
    <name evidence="3" type="ORF">BJ986_002858</name>
</gene>
<dbReference type="SUPFAM" id="SSF55718">
    <property type="entry name" value="SCP-like"/>
    <property type="match status" value="1"/>
</dbReference>
<organism evidence="3 4">
    <name type="scientific">Pedococcus badiiscoriae</name>
    <dbReference type="NCBI Taxonomy" id="642776"/>
    <lineage>
        <taxon>Bacteria</taxon>
        <taxon>Bacillati</taxon>
        <taxon>Actinomycetota</taxon>
        <taxon>Actinomycetes</taxon>
        <taxon>Micrococcales</taxon>
        <taxon>Intrasporangiaceae</taxon>
        <taxon>Pedococcus</taxon>
    </lineage>
</organism>
<keyword evidence="3" id="KW-0670">Pyruvate</keyword>
<dbReference type="Gene3D" id="3.30.1050.20">
    <property type="match status" value="1"/>
</dbReference>
<dbReference type="Gene3D" id="1.20.120.450">
    <property type="entry name" value="dinb family like domain"/>
    <property type="match status" value="1"/>
</dbReference>
<dbReference type="InterPro" id="IPR036527">
    <property type="entry name" value="SCP2_sterol-bd_dom_sf"/>
</dbReference>
<evidence type="ECO:0000313" key="3">
    <source>
        <dbReference type="EMBL" id="NYG08371.1"/>
    </source>
</evidence>
<keyword evidence="3" id="KW-0413">Isomerase</keyword>
<dbReference type="InterPro" id="IPR017517">
    <property type="entry name" value="Maleyloyr_isom"/>
</dbReference>
<comment type="caution">
    <text evidence="3">The sequence shown here is derived from an EMBL/GenBank/DDBJ whole genome shotgun (WGS) entry which is preliminary data.</text>
</comment>
<evidence type="ECO:0000313" key="4">
    <source>
        <dbReference type="Proteomes" id="UP000573599"/>
    </source>
</evidence>